<name>A0A815IS48_9BILA</name>
<keyword evidence="3" id="KW-1185">Reference proteome</keyword>
<gene>
    <name evidence="1" type="ORF">GPM918_LOCUS31818</name>
    <name evidence="2" type="ORF">SRO942_LOCUS32471</name>
</gene>
<organism evidence="1 3">
    <name type="scientific">Didymodactylos carnosus</name>
    <dbReference type="NCBI Taxonomy" id="1234261"/>
    <lineage>
        <taxon>Eukaryota</taxon>
        <taxon>Metazoa</taxon>
        <taxon>Spiralia</taxon>
        <taxon>Gnathifera</taxon>
        <taxon>Rotifera</taxon>
        <taxon>Eurotatoria</taxon>
        <taxon>Bdelloidea</taxon>
        <taxon>Philodinida</taxon>
        <taxon>Philodinidae</taxon>
        <taxon>Didymodactylos</taxon>
    </lineage>
</organism>
<reference evidence="1" key="1">
    <citation type="submission" date="2021-02" db="EMBL/GenBank/DDBJ databases">
        <authorList>
            <person name="Nowell W R."/>
        </authorList>
    </citation>
    <scope>NUCLEOTIDE SEQUENCE</scope>
</reference>
<dbReference type="EMBL" id="CAJNOQ010015868">
    <property type="protein sequence ID" value="CAF1370225.1"/>
    <property type="molecule type" value="Genomic_DNA"/>
</dbReference>
<sequence length="93" mass="10240">MVDSTIEVCAREKRASDAVVQAVKHGLARQKQVAMEQQTDNNSLKPAFVEIGPDWTVEGEKLDCGFSSASMRDPQGRRVLIKTQDHPLCAANE</sequence>
<evidence type="ECO:0000313" key="3">
    <source>
        <dbReference type="Proteomes" id="UP000663829"/>
    </source>
</evidence>
<proteinExistence type="predicted"/>
<evidence type="ECO:0000313" key="2">
    <source>
        <dbReference type="EMBL" id="CAF4255948.1"/>
    </source>
</evidence>
<evidence type="ECO:0000313" key="1">
    <source>
        <dbReference type="EMBL" id="CAF1370225.1"/>
    </source>
</evidence>
<dbReference type="Proteomes" id="UP000663829">
    <property type="component" value="Unassembled WGS sequence"/>
</dbReference>
<dbReference type="AlphaFoldDB" id="A0A815IS48"/>
<protein>
    <submittedName>
        <fullName evidence="1">Uncharacterized protein</fullName>
    </submittedName>
</protein>
<dbReference type="Proteomes" id="UP000681722">
    <property type="component" value="Unassembled WGS sequence"/>
</dbReference>
<comment type="caution">
    <text evidence="1">The sequence shown here is derived from an EMBL/GenBank/DDBJ whole genome shotgun (WGS) entry which is preliminary data.</text>
</comment>
<accession>A0A815IS48</accession>
<dbReference type="EMBL" id="CAJOBC010075054">
    <property type="protein sequence ID" value="CAF4255948.1"/>
    <property type="molecule type" value="Genomic_DNA"/>
</dbReference>